<reference evidence="1 2" key="1">
    <citation type="submission" date="2019-06" db="EMBL/GenBank/DDBJ databases">
        <title>Sequencing the genomes of 1000 actinobacteria strains.</title>
        <authorList>
            <person name="Klenk H.-P."/>
        </authorList>
    </citation>
    <scope>NUCLEOTIDE SEQUENCE [LARGE SCALE GENOMIC DNA]</scope>
    <source>
        <strain evidence="1 2">DSM 45928</strain>
    </source>
</reference>
<proteinExistence type="predicted"/>
<evidence type="ECO:0000313" key="1">
    <source>
        <dbReference type="EMBL" id="TQL76215.1"/>
    </source>
</evidence>
<organism evidence="1 2">
    <name type="scientific">Stackebrandtia endophytica</name>
    <dbReference type="NCBI Taxonomy" id="1496996"/>
    <lineage>
        <taxon>Bacteria</taxon>
        <taxon>Bacillati</taxon>
        <taxon>Actinomycetota</taxon>
        <taxon>Actinomycetes</taxon>
        <taxon>Glycomycetales</taxon>
        <taxon>Glycomycetaceae</taxon>
        <taxon>Stackebrandtia</taxon>
    </lineage>
</organism>
<dbReference type="Pfam" id="PF05960">
    <property type="entry name" value="DUF885"/>
    <property type="match status" value="1"/>
</dbReference>
<comment type="caution">
    <text evidence="1">The sequence shown here is derived from an EMBL/GenBank/DDBJ whole genome shotgun (WGS) entry which is preliminary data.</text>
</comment>
<dbReference type="PANTHER" id="PTHR33361:SF15">
    <property type="entry name" value="DUF885 FAMILY LIPOPROTEIN"/>
    <property type="match status" value="1"/>
</dbReference>
<gene>
    <name evidence="1" type="ORF">FB566_1737</name>
</gene>
<dbReference type="RefSeq" id="WP_142037274.1">
    <property type="nucleotide sequence ID" value="NZ_JBHTGS010000001.1"/>
</dbReference>
<dbReference type="Proteomes" id="UP000317043">
    <property type="component" value="Unassembled WGS sequence"/>
</dbReference>
<dbReference type="PANTHER" id="PTHR33361">
    <property type="entry name" value="GLR0591 PROTEIN"/>
    <property type="match status" value="1"/>
</dbReference>
<dbReference type="AlphaFoldDB" id="A0A543AUI4"/>
<evidence type="ECO:0000313" key="2">
    <source>
        <dbReference type="Proteomes" id="UP000317043"/>
    </source>
</evidence>
<dbReference type="InParanoid" id="A0A543AUI4"/>
<sequence length="535" mass="59041">MADPFVSRAERVVDALLESDPEMALWAGDHRFDGRLPDYSTEAVAARVSMLREASHALAEVDPDDLDLADGVDLEIVAGQVSAQLFHLTELREHEWNPLQYNPGRLLNALLTRPTDTAEVRLTALIERLSAIPDSLATARGRLSDIPAVFAETGVGQFRGAAQLIRGRLSTLTDEVPHLRPAASAAADQAVTALTDFSDWLSRQPDGRSPRLGRALWEAKLWHSLDTPLSASELARRAEAMLTQVTDELAECAAQLLGEPASDDVTARALAKLAEDRPTNDTILPRSREVFAELSAFVREHDLVSLVDAPLDIVEMPEFARGVSAAYVDPPGALETASVPTFYAISPAPADWSDERTASFFAEYNDHMLRNLTVHEAMPGHYLQLAHARRYRGRTRVRQTCFSGTFIEGWAVYAEELLQSYGYGGLPVRMQQLKMRLRMIINVLLDQSIHCDGMTEEEALHLMVGRGHQSQEEAEGKWARARLSSTQLSTYFVGYQEVSRLAAACPRGRADRAWHDEILSHGSIAPRHVATLLGV</sequence>
<protein>
    <submittedName>
        <fullName evidence="1">Uncharacterized protein (DUF885 family)</fullName>
    </submittedName>
</protein>
<dbReference type="InterPro" id="IPR010281">
    <property type="entry name" value="DUF885"/>
</dbReference>
<keyword evidence="2" id="KW-1185">Reference proteome</keyword>
<dbReference type="OrthoDB" id="9760040at2"/>
<accession>A0A543AUI4</accession>
<name>A0A543AUI4_9ACTN</name>
<dbReference type="EMBL" id="VFOW01000001">
    <property type="protein sequence ID" value="TQL76215.1"/>
    <property type="molecule type" value="Genomic_DNA"/>
</dbReference>